<comment type="domain">
    <text evidence="5">The Q motif is unique to and characteristic of the DEAD box family of RNA helicases and controls ATP binding and hydrolysis.</text>
</comment>
<evidence type="ECO:0000259" key="7">
    <source>
        <dbReference type="PROSITE" id="PS51192"/>
    </source>
</evidence>
<dbReference type="Gene3D" id="3.40.50.300">
    <property type="entry name" value="P-loop containing nucleotide triphosphate hydrolases"/>
    <property type="match status" value="1"/>
</dbReference>
<comment type="function">
    <text evidence="5">RNA helicase.</text>
</comment>
<feature type="region of interest" description="Disordered" evidence="6">
    <location>
        <begin position="29"/>
        <end position="76"/>
    </location>
</feature>
<keyword evidence="5" id="KW-0694">RNA-binding</keyword>
<keyword evidence="3 5" id="KW-0347">Helicase</keyword>
<keyword evidence="2 5" id="KW-0378">Hydrolase</keyword>
<dbReference type="EC" id="3.6.4.13" evidence="5"/>
<keyword evidence="9" id="KW-1185">Reference proteome</keyword>
<gene>
    <name evidence="8" type="ORF">Amon01_000946400</name>
</gene>
<evidence type="ECO:0000256" key="2">
    <source>
        <dbReference type="ARBA" id="ARBA00022801"/>
    </source>
</evidence>
<dbReference type="GO" id="GO:0003723">
    <property type="term" value="F:RNA binding"/>
    <property type="evidence" value="ECO:0007669"/>
    <property type="project" value="UniProtKB-UniRule"/>
</dbReference>
<name>A0A9W6T3Y4_AMBMO</name>
<evidence type="ECO:0000313" key="9">
    <source>
        <dbReference type="Proteomes" id="UP001165063"/>
    </source>
</evidence>
<dbReference type="OrthoDB" id="10256233at2759"/>
<evidence type="ECO:0000256" key="5">
    <source>
        <dbReference type="RuleBase" id="RU365068"/>
    </source>
</evidence>
<sequence>MFSSLKINNILKINTAVRCYATKSTKRGTRQSFNGFNRNNKHYGQGKGKVLQAPRPDQSNKSSKHPSSSADEPYKFGSYSGLKLPDEGRRQQLENLIHKVTDFNQLRILPEVRDVLINEIKKSTVLRSQNNVITSKKIKTESELNGLIIRPTPIQTAAIKVLNTGSDAEKLQLTDDLLKVYTLAAETGSGKTWAYLAPMLHNLKMEQQQQQQTSEDLQAEAKPKAGIKSLIFVPTHELVDQVYATLENIQEPLNLRIHKWDTNSNFLDFMKDFRQSIDIMVTTPVLCCR</sequence>
<reference evidence="8" key="1">
    <citation type="submission" date="2023-04" db="EMBL/GenBank/DDBJ databases">
        <title>Ambrosiozyma monospora NBRC 1965.</title>
        <authorList>
            <person name="Ichikawa N."/>
            <person name="Sato H."/>
            <person name="Tonouchi N."/>
        </authorList>
    </citation>
    <scope>NUCLEOTIDE SEQUENCE</scope>
    <source>
        <strain evidence="8">NBRC 1965</strain>
    </source>
</reference>
<dbReference type="AlphaFoldDB" id="A0A9W6T3Y4"/>
<dbReference type="PANTHER" id="PTHR24031">
    <property type="entry name" value="RNA HELICASE"/>
    <property type="match status" value="1"/>
</dbReference>
<feature type="compositionally biased region" description="Low complexity" evidence="6">
    <location>
        <begin position="59"/>
        <end position="69"/>
    </location>
</feature>
<protein>
    <recommendedName>
        <fullName evidence="5">ATP-dependent RNA helicase</fullName>
        <ecNumber evidence="5">3.6.4.13</ecNumber>
    </recommendedName>
</protein>
<accession>A0A9W6T3Y4</accession>
<evidence type="ECO:0000256" key="1">
    <source>
        <dbReference type="ARBA" id="ARBA00022741"/>
    </source>
</evidence>
<evidence type="ECO:0000256" key="6">
    <source>
        <dbReference type="SAM" id="MobiDB-lite"/>
    </source>
</evidence>
<dbReference type="GO" id="GO:0016787">
    <property type="term" value="F:hydrolase activity"/>
    <property type="evidence" value="ECO:0007669"/>
    <property type="project" value="UniProtKB-KW"/>
</dbReference>
<dbReference type="GO" id="GO:0005524">
    <property type="term" value="F:ATP binding"/>
    <property type="evidence" value="ECO:0007669"/>
    <property type="project" value="UniProtKB-UniRule"/>
</dbReference>
<evidence type="ECO:0000256" key="3">
    <source>
        <dbReference type="ARBA" id="ARBA00022806"/>
    </source>
</evidence>
<dbReference type="InterPro" id="IPR027417">
    <property type="entry name" value="P-loop_NTPase"/>
</dbReference>
<feature type="domain" description="Helicase ATP-binding" evidence="7">
    <location>
        <begin position="172"/>
        <end position="289"/>
    </location>
</feature>
<dbReference type="InterPro" id="IPR011545">
    <property type="entry name" value="DEAD/DEAH_box_helicase_dom"/>
</dbReference>
<keyword evidence="1 5" id="KW-0547">Nucleotide-binding</keyword>
<evidence type="ECO:0000313" key="8">
    <source>
        <dbReference type="EMBL" id="GME74310.1"/>
    </source>
</evidence>
<dbReference type="Pfam" id="PF00270">
    <property type="entry name" value="DEAD"/>
    <property type="match status" value="1"/>
</dbReference>
<dbReference type="Proteomes" id="UP001165063">
    <property type="component" value="Unassembled WGS sequence"/>
</dbReference>
<dbReference type="EMBL" id="BSXU01011213">
    <property type="protein sequence ID" value="GME74310.1"/>
    <property type="molecule type" value="Genomic_DNA"/>
</dbReference>
<keyword evidence="4 5" id="KW-0067">ATP-binding</keyword>
<comment type="catalytic activity">
    <reaction evidence="5">
        <text>ATP + H2O = ADP + phosphate + H(+)</text>
        <dbReference type="Rhea" id="RHEA:13065"/>
        <dbReference type="ChEBI" id="CHEBI:15377"/>
        <dbReference type="ChEBI" id="CHEBI:15378"/>
        <dbReference type="ChEBI" id="CHEBI:30616"/>
        <dbReference type="ChEBI" id="CHEBI:43474"/>
        <dbReference type="ChEBI" id="CHEBI:456216"/>
        <dbReference type="EC" id="3.6.4.13"/>
    </reaction>
</comment>
<evidence type="ECO:0000256" key="4">
    <source>
        <dbReference type="ARBA" id="ARBA00022840"/>
    </source>
</evidence>
<comment type="similarity">
    <text evidence="5">Belongs to the DEAD box helicase family.</text>
</comment>
<organism evidence="8 9">
    <name type="scientific">Ambrosiozyma monospora</name>
    <name type="common">Yeast</name>
    <name type="synonym">Endomycopsis monosporus</name>
    <dbReference type="NCBI Taxonomy" id="43982"/>
    <lineage>
        <taxon>Eukaryota</taxon>
        <taxon>Fungi</taxon>
        <taxon>Dikarya</taxon>
        <taxon>Ascomycota</taxon>
        <taxon>Saccharomycotina</taxon>
        <taxon>Pichiomycetes</taxon>
        <taxon>Pichiales</taxon>
        <taxon>Pichiaceae</taxon>
        <taxon>Ambrosiozyma</taxon>
    </lineage>
</organism>
<comment type="caution">
    <text evidence="8">The sequence shown here is derived from an EMBL/GenBank/DDBJ whole genome shotgun (WGS) entry which is preliminary data.</text>
</comment>
<dbReference type="SUPFAM" id="SSF52540">
    <property type="entry name" value="P-loop containing nucleoside triphosphate hydrolases"/>
    <property type="match status" value="1"/>
</dbReference>
<dbReference type="GO" id="GO:0003724">
    <property type="term" value="F:RNA helicase activity"/>
    <property type="evidence" value="ECO:0007669"/>
    <property type="project" value="UniProtKB-EC"/>
</dbReference>
<dbReference type="PROSITE" id="PS51192">
    <property type="entry name" value="HELICASE_ATP_BIND_1"/>
    <property type="match status" value="1"/>
</dbReference>
<dbReference type="InterPro" id="IPR014001">
    <property type="entry name" value="Helicase_ATP-bd"/>
</dbReference>
<proteinExistence type="inferred from homology"/>